<protein>
    <submittedName>
        <fullName evidence="1">Uncharacterized protein</fullName>
    </submittedName>
</protein>
<reference evidence="1" key="1">
    <citation type="submission" date="2019-08" db="EMBL/GenBank/DDBJ databases">
        <authorList>
            <person name="Kucharzyk K."/>
            <person name="Murdoch R.W."/>
            <person name="Higgins S."/>
            <person name="Loffler F."/>
        </authorList>
    </citation>
    <scope>NUCLEOTIDE SEQUENCE</scope>
</reference>
<gene>
    <name evidence="1" type="ORF">SDC9_157481</name>
</gene>
<dbReference type="EMBL" id="VSSQ01056337">
    <property type="protein sequence ID" value="MPN10186.1"/>
    <property type="molecule type" value="Genomic_DNA"/>
</dbReference>
<organism evidence="1">
    <name type="scientific">bioreactor metagenome</name>
    <dbReference type="NCBI Taxonomy" id="1076179"/>
    <lineage>
        <taxon>unclassified sequences</taxon>
        <taxon>metagenomes</taxon>
        <taxon>ecological metagenomes</taxon>
    </lineage>
</organism>
<comment type="caution">
    <text evidence="1">The sequence shown here is derived from an EMBL/GenBank/DDBJ whole genome shotgun (WGS) entry which is preliminary data.</text>
</comment>
<accession>A0A645F992</accession>
<proteinExistence type="predicted"/>
<dbReference type="AlphaFoldDB" id="A0A645F992"/>
<evidence type="ECO:0000313" key="1">
    <source>
        <dbReference type="EMBL" id="MPN10186.1"/>
    </source>
</evidence>
<name>A0A645F992_9ZZZZ</name>
<sequence>MRASNNFFMQLYYTTLVYNFKSIFKDFVKNLIISVFFPEETLSSAFSDGTTSRILKERH</sequence>